<keyword evidence="3" id="KW-1185">Reference proteome</keyword>
<gene>
    <name evidence="2" type="ORF">HII31_08031</name>
</gene>
<name>A0A8H6VHN7_9PEZI</name>
<dbReference type="Proteomes" id="UP000660729">
    <property type="component" value="Unassembled WGS sequence"/>
</dbReference>
<accession>A0A8H6VHN7</accession>
<dbReference type="OrthoDB" id="3647772at2759"/>
<comment type="caution">
    <text evidence="2">The sequence shown here is derived from an EMBL/GenBank/DDBJ whole genome shotgun (WGS) entry which is preliminary data.</text>
</comment>
<sequence>MGEQAPWRWEYKILGILAREGRRRSDPFHHLHSSSCSERFCLPPSQVLAYPRPRPSMSVLMPSHIALRTVNALRRGNWHKRPHIASLHCPSNSSSDEDPNGNKVRHNNEHNLVVYEDNFQPSEHSHLDSVQLCRSHKSAATETSTAASDCIETAMFFSIDESECNLICLQLSFYQKWRHYYNLHNYHNDKNSESHTEERLQTETTVNATPTTTYVFSAPSFTVANEVGNLWSYQGGCQKDQESGCGGIGFTSDSTWEPIAVALNSASQLQSGSGWVAEVAPGVQSLFAPYEVLSNTDTDGFLPLTCSVSQASDGTCPLTCQVRSGDVNQGPTDQTTPWYLGPPGAVSPNTYKTYAVTRGNACQRGGGRKFRGRI</sequence>
<dbReference type="EMBL" id="JABCIY010000168">
    <property type="protein sequence ID" value="KAF7190872.1"/>
    <property type="molecule type" value="Genomic_DNA"/>
</dbReference>
<evidence type="ECO:0000256" key="1">
    <source>
        <dbReference type="SAM" id="MobiDB-lite"/>
    </source>
</evidence>
<reference evidence="2" key="1">
    <citation type="submission" date="2020-04" db="EMBL/GenBank/DDBJ databases">
        <title>Draft genome resource of the tomato pathogen Pseudocercospora fuligena.</title>
        <authorList>
            <person name="Zaccaron A."/>
        </authorList>
    </citation>
    <scope>NUCLEOTIDE SEQUENCE</scope>
    <source>
        <strain evidence="2">PF001</strain>
    </source>
</reference>
<feature type="region of interest" description="Disordered" evidence="1">
    <location>
        <begin position="84"/>
        <end position="105"/>
    </location>
</feature>
<evidence type="ECO:0000313" key="2">
    <source>
        <dbReference type="EMBL" id="KAF7190872.1"/>
    </source>
</evidence>
<protein>
    <submittedName>
        <fullName evidence="2">Uncharacterized protein</fullName>
    </submittedName>
</protein>
<organism evidence="2 3">
    <name type="scientific">Pseudocercospora fuligena</name>
    <dbReference type="NCBI Taxonomy" id="685502"/>
    <lineage>
        <taxon>Eukaryota</taxon>
        <taxon>Fungi</taxon>
        <taxon>Dikarya</taxon>
        <taxon>Ascomycota</taxon>
        <taxon>Pezizomycotina</taxon>
        <taxon>Dothideomycetes</taxon>
        <taxon>Dothideomycetidae</taxon>
        <taxon>Mycosphaerellales</taxon>
        <taxon>Mycosphaerellaceae</taxon>
        <taxon>Pseudocercospora</taxon>
    </lineage>
</organism>
<dbReference type="AlphaFoldDB" id="A0A8H6VHN7"/>
<evidence type="ECO:0000313" key="3">
    <source>
        <dbReference type="Proteomes" id="UP000660729"/>
    </source>
</evidence>
<proteinExistence type="predicted"/>